<dbReference type="SUPFAM" id="SSF53822">
    <property type="entry name" value="Periplasmic binding protein-like I"/>
    <property type="match status" value="1"/>
</dbReference>
<dbReference type="CDD" id="cd01392">
    <property type="entry name" value="HTH_LacI"/>
    <property type="match status" value="1"/>
</dbReference>
<dbReference type="Proteomes" id="UP000267798">
    <property type="component" value="Unassembled WGS sequence"/>
</dbReference>
<dbReference type="GO" id="GO:0003700">
    <property type="term" value="F:DNA-binding transcription factor activity"/>
    <property type="evidence" value="ECO:0007669"/>
    <property type="project" value="TreeGrafter"/>
</dbReference>
<dbReference type="PRINTS" id="PR00036">
    <property type="entry name" value="HTHLACI"/>
</dbReference>
<comment type="caution">
    <text evidence="6">The sequence shown here is derived from an EMBL/GenBank/DDBJ whole genome shotgun (WGS) entry which is preliminary data.</text>
</comment>
<evidence type="ECO:0000313" key="6">
    <source>
        <dbReference type="EMBL" id="RJX39190.1"/>
    </source>
</evidence>
<keyword evidence="7" id="KW-1185">Reference proteome</keyword>
<dbReference type="GO" id="GO:0000976">
    <property type="term" value="F:transcription cis-regulatory region binding"/>
    <property type="evidence" value="ECO:0007669"/>
    <property type="project" value="TreeGrafter"/>
</dbReference>
<dbReference type="InterPro" id="IPR028082">
    <property type="entry name" value="Peripla_BP_I"/>
</dbReference>
<dbReference type="AlphaFoldDB" id="A0A3A6PG41"/>
<dbReference type="InterPro" id="IPR010982">
    <property type="entry name" value="Lambda_DNA-bd_dom_sf"/>
</dbReference>
<proteinExistence type="predicted"/>
<protein>
    <submittedName>
        <fullName evidence="6">LacI family transcriptional regulator</fullName>
    </submittedName>
</protein>
<sequence>MKKTTLRDVAKEAGVSVATVSYVLNHVSTQTIPEETRQRVFTAASKLHYVQNLTAKSLSLGKTNVLGVLFVSTGGARIPKPVSYGVFLDGLERRCREQGYHLLVSQIDPAEPNFEIIAERKLDGVFLIDAIEQSFHAISRNLQYGSPLIIVDSLIDDSLFRQVNPDFQRMFNDLSASLPAGQPYALIHERMSNERYQEIIRSASGLDESSVFAAGSDEDQLRHFIQRHEDKPLVVVNEFLALQVLKYRSPESLVVVCTSECPELLPERVKKFVFSRSKAEVAFSLMSALLHTPFGASEDEYISLSMTN</sequence>
<dbReference type="PANTHER" id="PTHR30146">
    <property type="entry name" value="LACI-RELATED TRANSCRIPTIONAL REPRESSOR"/>
    <property type="match status" value="1"/>
</dbReference>
<evidence type="ECO:0000259" key="5">
    <source>
        <dbReference type="PROSITE" id="PS50932"/>
    </source>
</evidence>
<keyword evidence="4" id="KW-0804">Transcription</keyword>
<dbReference type="SMART" id="SM00354">
    <property type="entry name" value="HTH_LACI"/>
    <property type="match status" value="1"/>
</dbReference>
<dbReference type="EMBL" id="QXQB01000003">
    <property type="protein sequence ID" value="RJX39190.1"/>
    <property type="molecule type" value="Genomic_DNA"/>
</dbReference>
<keyword evidence="3" id="KW-0238">DNA-binding</keyword>
<evidence type="ECO:0000256" key="3">
    <source>
        <dbReference type="ARBA" id="ARBA00023125"/>
    </source>
</evidence>
<keyword evidence="2" id="KW-0805">Transcription regulation</keyword>
<accession>A0A3A6PG41</accession>
<dbReference type="InterPro" id="IPR000843">
    <property type="entry name" value="HTH_LacI"/>
</dbReference>
<dbReference type="RefSeq" id="WP_120112387.1">
    <property type="nucleotide sequence ID" value="NZ_QXQB01000003.1"/>
</dbReference>
<feature type="domain" description="HTH lacI-type" evidence="5">
    <location>
        <begin position="4"/>
        <end position="60"/>
    </location>
</feature>
<evidence type="ECO:0000313" key="7">
    <source>
        <dbReference type="Proteomes" id="UP000267798"/>
    </source>
</evidence>
<dbReference type="PANTHER" id="PTHR30146:SF148">
    <property type="entry name" value="HTH-TYPE TRANSCRIPTIONAL REPRESSOR PURR-RELATED"/>
    <property type="match status" value="1"/>
</dbReference>
<reference evidence="6 7" key="1">
    <citation type="submission" date="2018-09" db="EMBL/GenBank/DDBJ databases">
        <title>Paenibacillus aracenensis nov. sp. isolated from a cave in southern Spain.</title>
        <authorList>
            <person name="Jurado V."/>
            <person name="Gutierrez-Patricio S."/>
            <person name="Gonzalez-Pimentel J.L."/>
            <person name="Miller A.Z."/>
            <person name="Laiz L."/>
            <person name="Saiz-Jimenez C."/>
        </authorList>
    </citation>
    <scope>NUCLEOTIDE SEQUENCE [LARGE SCALE GENOMIC DNA]</scope>
    <source>
        <strain evidence="6 7">JCM 19203</strain>
    </source>
</reference>
<dbReference type="PROSITE" id="PS00356">
    <property type="entry name" value="HTH_LACI_1"/>
    <property type="match status" value="1"/>
</dbReference>
<evidence type="ECO:0000256" key="1">
    <source>
        <dbReference type="ARBA" id="ARBA00022491"/>
    </source>
</evidence>
<evidence type="ECO:0000256" key="4">
    <source>
        <dbReference type="ARBA" id="ARBA00023163"/>
    </source>
</evidence>
<keyword evidence="1" id="KW-0678">Repressor</keyword>
<dbReference type="Gene3D" id="3.40.50.2300">
    <property type="match status" value="1"/>
</dbReference>
<dbReference type="PROSITE" id="PS50932">
    <property type="entry name" value="HTH_LACI_2"/>
    <property type="match status" value="1"/>
</dbReference>
<dbReference type="OrthoDB" id="9775106at2"/>
<name>A0A3A6PG41_9BACL</name>
<organism evidence="6 7">
    <name type="scientific">Paenibacillus pinisoli</name>
    <dbReference type="NCBI Taxonomy" id="1276110"/>
    <lineage>
        <taxon>Bacteria</taxon>
        <taxon>Bacillati</taxon>
        <taxon>Bacillota</taxon>
        <taxon>Bacilli</taxon>
        <taxon>Bacillales</taxon>
        <taxon>Paenibacillaceae</taxon>
        <taxon>Paenibacillus</taxon>
    </lineage>
</organism>
<evidence type="ECO:0000256" key="2">
    <source>
        <dbReference type="ARBA" id="ARBA00023015"/>
    </source>
</evidence>
<dbReference type="Pfam" id="PF00356">
    <property type="entry name" value="LacI"/>
    <property type="match status" value="1"/>
</dbReference>
<dbReference type="SUPFAM" id="SSF47413">
    <property type="entry name" value="lambda repressor-like DNA-binding domains"/>
    <property type="match status" value="1"/>
</dbReference>
<gene>
    <name evidence="6" type="ORF">D3P09_17015</name>
</gene>
<dbReference type="Gene3D" id="1.10.260.40">
    <property type="entry name" value="lambda repressor-like DNA-binding domains"/>
    <property type="match status" value="1"/>
</dbReference>